<dbReference type="SUPFAM" id="SSF158221">
    <property type="entry name" value="YnzC-like"/>
    <property type="match status" value="1"/>
</dbReference>
<sequence>MEKLAMDQLIQRINELARKSKKVGLTADEIAERDELRKQYLNNFKLNFREQLDQIEFTDEKPPIVH</sequence>
<keyword evidence="1 2" id="KW-0963">Cytoplasm</keyword>
<dbReference type="InterPro" id="IPR009242">
    <property type="entry name" value="DUF896"/>
</dbReference>
<evidence type="ECO:0000256" key="1">
    <source>
        <dbReference type="ARBA" id="ARBA00022490"/>
    </source>
</evidence>
<evidence type="ECO:0000313" key="3">
    <source>
        <dbReference type="EMBL" id="WEK55815.1"/>
    </source>
</evidence>
<evidence type="ECO:0000256" key="2">
    <source>
        <dbReference type="HAMAP-Rule" id="MF_01103"/>
    </source>
</evidence>
<dbReference type="HAMAP" id="MF_01103">
    <property type="entry name" value="UPF0291"/>
    <property type="match status" value="1"/>
</dbReference>
<gene>
    <name evidence="3" type="ORF">P0Y55_07150</name>
</gene>
<reference evidence="3" key="1">
    <citation type="submission" date="2023-03" db="EMBL/GenBank/DDBJ databases">
        <title>Andean soil-derived lignocellulolytic bacterial consortium as a source of novel taxa and putative plastic-active enzymes.</title>
        <authorList>
            <person name="Diaz-Garcia L."/>
            <person name="Chuvochina M."/>
            <person name="Feuerriegel G."/>
            <person name="Bunk B."/>
            <person name="Sproer C."/>
            <person name="Streit W.R."/>
            <person name="Rodriguez L.M."/>
            <person name="Overmann J."/>
            <person name="Jimenez D.J."/>
        </authorList>
    </citation>
    <scope>NUCLEOTIDE SEQUENCE</scope>
    <source>
        <strain evidence="3">MAG 2441</strain>
    </source>
</reference>
<name>A0AA95EYE9_9BACL</name>
<dbReference type="Proteomes" id="UP001178662">
    <property type="component" value="Chromosome"/>
</dbReference>
<dbReference type="PANTHER" id="PTHR37300:SF1">
    <property type="entry name" value="UPF0291 PROTEIN YNZC"/>
    <property type="match status" value="1"/>
</dbReference>
<dbReference type="Pfam" id="PF05979">
    <property type="entry name" value="DUF896"/>
    <property type="match status" value="1"/>
</dbReference>
<comment type="similarity">
    <text evidence="2">Belongs to the UPF0291 family.</text>
</comment>
<dbReference type="EMBL" id="CP119317">
    <property type="protein sequence ID" value="WEK55815.1"/>
    <property type="molecule type" value="Genomic_DNA"/>
</dbReference>
<keyword evidence="4" id="KW-1185">Reference proteome</keyword>
<organism evidence="3 4">
    <name type="scientific">Candidatus Cohnella colombiensis</name>
    <dbReference type="NCBI Taxonomy" id="3121368"/>
    <lineage>
        <taxon>Bacteria</taxon>
        <taxon>Bacillati</taxon>
        <taxon>Bacillota</taxon>
        <taxon>Bacilli</taxon>
        <taxon>Bacillales</taxon>
        <taxon>Paenibacillaceae</taxon>
        <taxon>Cohnella</taxon>
    </lineage>
</organism>
<proteinExistence type="inferred from homology"/>
<dbReference type="PANTHER" id="PTHR37300">
    <property type="entry name" value="UPF0291 PROTEIN CBO2609/CLC_2481"/>
    <property type="match status" value="1"/>
</dbReference>
<accession>A0AA95EYE9</accession>
<comment type="subcellular location">
    <subcellularLocation>
        <location evidence="2">Cytoplasm</location>
    </subcellularLocation>
</comment>
<dbReference type="AlphaFoldDB" id="A0AA95EYE9"/>
<evidence type="ECO:0000313" key="4">
    <source>
        <dbReference type="Proteomes" id="UP001178662"/>
    </source>
</evidence>
<dbReference type="GO" id="GO:0005737">
    <property type="term" value="C:cytoplasm"/>
    <property type="evidence" value="ECO:0007669"/>
    <property type="project" value="UniProtKB-SubCell"/>
</dbReference>
<protein>
    <recommendedName>
        <fullName evidence="2">UPF0291 protein P0Y55_07150</fullName>
    </recommendedName>
</protein>
<dbReference type="Gene3D" id="1.10.287.540">
    <property type="entry name" value="Helix hairpin bin"/>
    <property type="match status" value="1"/>
</dbReference>